<evidence type="ECO:0008006" key="4">
    <source>
        <dbReference type="Google" id="ProtNLM"/>
    </source>
</evidence>
<organism evidence="2 3">
    <name type="scientific">Sorangium cellulosum</name>
    <name type="common">Polyangium cellulosum</name>
    <dbReference type="NCBI Taxonomy" id="56"/>
    <lineage>
        <taxon>Bacteria</taxon>
        <taxon>Pseudomonadati</taxon>
        <taxon>Myxococcota</taxon>
        <taxon>Polyangia</taxon>
        <taxon>Polyangiales</taxon>
        <taxon>Polyangiaceae</taxon>
        <taxon>Sorangium</taxon>
    </lineage>
</organism>
<dbReference type="AlphaFoldDB" id="A0A150S913"/>
<name>A0A150S913_SORCE</name>
<keyword evidence="1" id="KW-0732">Signal</keyword>
<feature type="chain" id="PRO_5007568744" description="Secreted protein" evidence="1">
    <location>
        <begin position="37"/>
        <end position="135"/>
    </location>
</feature>
<protein>
    <recommendedName>
        <fullName evidence="4">Secreted protein</fullName>
    </recommendedName>
</protein>
<dbReference type="EMBL" id="JEMB01001284">
    <property type="protein sequence ID" value="KYF88892.1"/>
    <property type="molecule type" value="Genomic_DNA"/>
</dbReference>
<evidence type="ECO:0000313" key="2">
    <source>
        <dbReference type="EMBL" id="KYF88892.1"/>
    </source>
</evidence>
<accession>A0A150S913</accession>
<evidence type="ECO:0000256" key="1">
    <source>
        <dbReference type="SAM" id="SignalP"/>
    </source>
</evidence>
<sequence length="135" mass="13575">MNHSGANQATTIGPPRALRARLCAALSLSFALSALASCSVLVEQRDEQCAADADCARFPGARCDPGAHVCVPADGAPTGACDGGGGCHGCTPTTNEQLLNACTDAACRPFDNRRLGNLRDGGLPPLPETGAGGGR</sequence>
<proteinExistence type="predicted"/>
<dbReference type="Proteomes" id="UP000075635">
    <property type="component" value="Unassembled WGS sequence"/>
</dbReference>
<evidence type="ECO:0000313" key="3">
    <source>
        <dbReference type="Proteomes" id="UP000075635"/>
    </source>
</evidence>
<gene>
    <name evidence="2" type="ORF">BE17_50445</name>
</gene>
<comment type="caution">
    <text evidence="2">The sequence shown here is derived from an EMBL/GenBank/DDBJ whole genome shotgun (WGS) entry which is preliminary data.</text>
</comment>
<reference evidence="2 3" key="1">
    <citation type="submission" date="2014-02" db="EMBL/GenBank/DDBJ databases">
        <title>The small core and large imbalanced accessory genome model reveals a collaborative survival strategy of Sorangium cellulosum strains in nature.</title>
        <authorList>
            <person name="Han K."/>
            <person name="Peng R."/>
            <person name="Blom J."/>
            <person name="Li Y.-Z."/>
        </authorList>
    </citation>
    <scope>NUCLEOTIDE SEQUENCE [LARGE SCALE GENOMIC DNA]</scope>
    <source>
        <strain evidence="2 3">So0011-07</strain>
    </source>
</reference>
<feature type="signal peptide" evidence="1">
    <location>
        <begin position="1"/>
        <end position="36"/>
    </location>
</feature>